<evidence type="ECO:0000313" key="2">
    <source>
        <dbReference type="Proteomes" id="UP001589610"/>
    </source>
</evidence>
<accession>A0ABV5TEP1</accession>
<name>A0ABV5TEP1_9ACTN</name>
<organism evidence="1 2">
    <name type="scientific">Streptosporangium vulgare</name>
    <dbReference type="NCBI Taxonomy" id="46190"/>
    <lineage>
        <taxon>Bacteria</taxon>
        <taxon>Bacillati</taxon>
        <taxon>Actinomycetota</taxon>
        <taxon>Actinomycetes</taxon>
        <taxon>Streptosporangiales</taxon>
        <taxon>Streptosporangiaceae</taxon>
        <taxon>Streptosporangium</taxon>
    </lineage>
</organism>
<dbReference type="RefSeq" id="WP_344744828.1">
    <property type="nucleotide sequence ID" value="NZ_BAAAWW010000052.1"/>
</dbReference>
<keyword evidence="2" id="KW-1185">Reference proteome</keyword>
<sequence>MRHPVLITVVLLAAALGVPRVRRALRAALIRATGTALHTEHGR</sequence>
<gene>
    <name evidence="1" type="ORF">ACFFRH_18020</name>
</gene>
<protein>
    <submittedName>
        <fullName evidence="1">Uncharacterized protein</fullName>
    </submittedName>
</protein>
<dbReference type="Proteomes" id="UP001589610">
    <property type="component" value="Unassembled WGS sequence"/>
</dbReference>
<comment type="caution">
    <text evidence="1">The sequence shown here is derived from an EMBL/GenBank/DDBJ whole genome shotgun (WGS) entry which is preliminary data.</text>
</comment>
<reference evidence="1 2" key="1">
    <citation type="submission" date="2024-09" db="EMBL/GenBank/DDBJ databases">
        <authorList>
            <person name="Sun Q."/>
            <person name="Mori K."/>
        </authorList>
    </citation>
    <scope>NUCLEOTIDE SEQUENCE [LARGE SCALE GENOMIC DNA]</scope>
    <source>
        <strain evidence="1 2">JCM 3028</strain>
    </source>
</reference>
<proteinExistence type="predicted"/>
<dbReference type="EMBL" id="JBHMBS010000007">
    <property type="protein sequence ID" value="MFB9677381.1"/>
    <property type="molecule type" value="Genomic_DNA"/>
</dbReference>
<evidence type="ECO:0000313" key="1">
    <source>
        <dbReference type="EMBL" id="MFB9677381.1"/>
    </source>
</evidence>